<evidence type="ECO:0000259" key="1">
    <source>
        <dbReference type="Pfam" id="PF13439"/>
    </source>
</evidence>
<evidence type="ECO:0000313" key="7">
    <source>
        <dbReference type="Proteomes" id="UP000326865"/>
    </source>
</evidence>
<evidence type="ECO:0000313" key="2">
    <source>
        <dbReference type="EMBL" id="KAB7512481.1"/>
    </source>
</evidence>
<dbReference type="EMBL" id="QKKZ01000009">
    <property type="protein sequence ID" value="KAB7512481.1"/>
    <property type="molecule type" value="Genomic_DNA"/>
</dbReference>
<feature type="domain" description="Glycosyltransferase subfamily 4-like N-terminal" evidence="1">
    <location>
        <begin position="15"/>
        <end position="188"/>
    </location>
</feature>
<evidence type="ECO:0000313" key="3">
    <source>
        <dbReference type="EMBL" id="KAB7512740.1"/>
    </source>
</evidence>
<dbReference type="SUPFAM" id="SSF53756">
    <property type="entry name" value="UDP-Glycosyltransferase/glycogen phosphorylase"/>
    <property type="match status" value="1"/>
</dbReference>
<dbReference type="Pfam" id="PF13692">
    <property type="entry name" value="Glyco_trans_1_4"/>
    <property type="match status" value="1"/>
</dbReference>
<name>A0A5N5U3A9_9EURY</name>
<keyword evidence="2" id="KW-0808">Transferase</keyword>
<keyword evidence="7" id="KW-1185">Reference proteome</keyword>
<dbReference type="Proteomes" id="UP000326865">
    <property type="component" value="Unassembled WGS sequence"/>
</dbReference>
<comment type="caution">
    <text evidence="2">The sequence shown here is derived from an EMBL/GenBank/DDBJ whole genome shotgun (WGS) entry which is preliminary data.</text>
</comment>
<dbReference type="Pfam" id="PF13439">
    <property type="entry name" value="Glyco_transf_4"/>
    <property type="match status" value="1"/>
</dbReference>
<evidence type="ECO:0000313" key="4">
    <source>
        <dbReference type="EMBL" id="KAB7514091.1"/>
    </source>
</evidence>
<proteinExistence type="predicted"/>
<dbReference type="AlphaFoldDB" id="A0A5N5U3A9"/>
<dbReference type="Gene3D" id="3.40.50.2000">
    <property type="entry name" value="Glycogen Phosphorylase B"/>
    <property type="match status" value="2"/>
</dbReference>
<dbReference type="EMBL" id="QJOW01000009">
    <property type="protein sequence ID" value="KAB7512740.1"/>
    <property type="molecule type" value="Genomic_DNA"/>
</dbReference>
<organism evidence="2 7">
    <name type="scientific">Halosegnis rubeus</name>
    <dbReference type="NCBI Taxonomy" id="2212850"/>
    <lineage>
        <taxon>Archaea</taxon>
        <taxon>Methanobacteriati</taxon>
        <taxon>Methanobacteriota</taxon>
        <taxon>Stenosarchaea group</taxon>
        <taxon>Halobacteria</taxon>
        <taxon>Halobacteriales</taxon>
        <taxon>Natronomonadaceae</taxon>
        <taxon>Halosegnis</taxon>
    </lineage>
</organism>
<dbReference type="RefSeq" id="WP_152121142.1">
    <property type="nucleotide sequence ID" value="NZ_QJOW01000009.1"/>
</dbReference>
<sequence length="368" mass="40149">MAKVAVFHNTLDFEGGADMVCLHVCAALDAAHNVTLFTLSATAPERVAVKFDVPFDVTVATPPGNRPLATGLNLAAPYLGPQLPARSVLLRAYLHRRRSEFDIVVSTANELSTSGPSVQYVHFPQFHGDRIDAGETGRLDGVWSRLAAPDRRQLDDSTRLLANSAWTADVTADIYGVRPTVCHPPVDPIEGRPWVARDAGVLVLGRVAPDKRVLDAIEVVERLRARGYDLTCHVVGSAPTAYREYVRRVESAAARSEGVRVETDVSRDRVETLLGRYRYGLNMKPSEHFGMAVAEYAAAGMVPFAPREGGQVDVLDGDDRLLFHGIEGAVETVATALDADLRPFLARDRFASDRFATEIRNHVSATLK</sequence>
<dbReference type="Proteomes" id="UP000326302">
    <property type="component" value="Unassembled WGS sequence"/>
</dbReference>
<accession>A0A5N5U8C7</accession>
<dbReference type="Proteomes" id="UP000326207">
    <property type="component" value="Unassembled WGS sequence"/>
</dbReference>
<dbReference type="GO" id="GO:0016757">
    <property type="term" value="F:glycosyltransferase activity"/>
    <property type="evidence" value="ECO:0007669"/>
    <property type="project" value="InterPro"/>
</dbReference>
<accession>A0A5N5U2H3</accession>
<evidence type="ECO:0000313" key="5">
    <source>
        <dbReference type="Proteomes" id="UP000326207"/>
    </source>
</evidence>
<accession>A0A5N5U3A9</accession>
<dbReference type="OrthoDB" id="132546at2157"/>
<reference evidence="5 6" key="1">
    <citation type="submission" date="2019-10" db="EMBL/GenBank/DDBJ databases">
        <title>Unraveling microbial dark matter from salterns through culturing: the case of the genus Halosegnis.</title>
        <authorList>
            <person name="Duran-Viseras A."/>
            <person name="Andrei A.-S."/>
            <person name="Vera-Gargallo B."/>
            <person name="Ghai R."/>
            <person name="Sanchez-Porro C."/>
            <person name="Ventosa A."/>
        </authorList>
    </citation>
    <scope>NUCLEOTIDE SEQUENCE [LARGE SCALE GENOMIC DNA]</scope>
    <source>
        <strain evidence="3 6">F17-44</strain>
        <strain evidence="2 7">F18-79</strain>
        <strain evidence="4 5">F19-13</strain>
    </source>
</reference>
<dbReference type="EMBL" id="QMDY01000010">
    <property type="protein sequence ID" value="KAB7514091.1"/>
    <property type="molecule type" value="Genomic_DNA"/>
</dbReference>
<evidence type="ECO:0000313" key="6">
    <source>
        <dbReference type="Proteomes" id="UP000326302"/>
    </source>
</evidence>
<protein>
    <submittedName>
        <fullName evidence="2">Glycosyltransferase</fullName>
    </submittedName>
</protein>
<gene>
    <name evidence="2" type="ORF">DM867_12890</name>
    <name evidence="3" type="ORF">DMP03_13900</name>
    <name evidence="4" type="ORF">DP108_12340</name>
</gene>
<dbReference type="InterPro" id="IPR028098">
    <property type="entry name" value="Glyco_trans_4-like_N"/>
</dbReference>